<evidence type="ECO:0000313" key="3">
    <source>
        <dbReference type="Proteomes" id="UP000754710"/>
    </source>
</evidence>
<dbReference type="Pfam" id="PF00480">
    <property type="entry name" value="ROK"/>
    <property type="match status" value="1"/>
</dbReference>
<dbReference type="Gene3D" id="1.10.10.10">
    <property type="entry name" value="Winged helix-like DNA-binding domain superfamily/Winged helix DNA-binding domain"/>
    <property type="match status" value="1"/>
</dbReference>
<dbReference type="Proteomes" id="UP000754710">
    <property type="component" value="Unassembled WGS sequence"/>
</dbReference>
<dbReference type="Gene3D" id="3.30.420.40">
    <property type="match status" value="2"/>
</dbReference>
<dbReference type="SUPFAM" id="SSF53067">
    <property type="entry name" value="Actin-like ATPase domain"/>
    <property type="match status" value="1"/>
</dbReference>
<gene>
    <name evidence="2" type="ORF">K1X13_11925</name>
</gene>
<dbReference type="InterPro" id="IPR036390">
    <property type="entry name" value="WH_DNA-bd_sf"/>
</dbReference>
<comment type="caution">
    <text evidence="2">The sequence shown here is derived from an EMBL/GenBank/DDBJ whole genome shotgun (WGS) entry which is preliminary data.</text>
</comment>
<keyword evidence="3" id="KW-1185">Reference proteome</keyword>
<evidence type="ECO:0000256" key="1">
    <source>
        <dbReference type="ARBA" id="ARBA00006479"/>
    </source>
</evidence>
<dbReference type="InterPro" id="IPR000600">
    <property type="entry name" value="ROK"/>
</dbReference>
<accession>A0ABS7RKE3</accession>
<dbReference type="InterPro" id="IPR036388">
    <property type="entry name" value="WH-like_DNA-bd_sf"/>
</dbReference>
<evidence type="ECO:0000313" key="2">
    <source>
        <dbReference type="EMBL" id="MBY9075530.1"/>
    </source>
</evidence>
<comment type="similarity">
    <text evidence="1">Belongs to the ROK (NagC/XylR) family.</text>
</comment>
<reference evidence="2 3" key="1">
    <citation type="submission" date="2021-08" db="EMBL/GenBank/DDBJ databases">
        <title>Nocardioides bacterium WL0053 sp. nov., isolated from the sediment.</title>
        <authorList>
            <person name="Wang L."/>
            <person name="Zhang D."/>
            <person name="Zhang A."/>
        </authorList>
    </citation>
    <scope>NUCLEOTIDE SEQUENCE [LARGE SCALE GENOMIC DNA]</scope>
    <source>
        <strain evidence="2 3">WL0053</strain>
    </source>
</reference>
<dbReference type="RefSeq" id="WP_221025266.1">
    <property type="nucleotide sequence ID" value="NZ_JAIEZQ010000002.1"/>
</dbReference>
<dbReference type="PANTHER" id="PTHR18964">
    <property type="entry name" value="ROK (REPRESSOR, ORF, KINASE) FAMILY"/>
    <property type="match status" value="1"/>
</dbReference>
<sequence length="385" mass="39141">MQVQVAAQQSGVQRVLAFLLEEQDPVTRPLVASACALSRPTVFAAVQQLESLGLVAVTGQQSGSPGRSATLYEVAPGAGILAAVDIGGSNLRVAITDLRGKLLAEGNEPTAEAGGPAITKQAIDLVHSVLKSSEAAGATPTRVAVSVPGVVGADGSTVHYASNIDQFTAFDFRTPLSDALSAPVVLDNNVNLAALGERWRGVARGLETFAVVAVGAGIGAGIVHEGVLLRGAHGAAGEVAFLPPFGSRRKVDAAAHDEAGGLSLLAAARTRSGWTAPPPVTVEELFVRAAEGEEPAASLVEEECTRVASVIASLCAVIDPETVILTGGVGANDLLIARAGELAQTMTLFPPSVVRSGLGERASLVGAIQLAAQSAKLHLMETLNV</sequence>
<organism evidence="2 3">
    <name type="scientific">Nocardioides jiangsuensis</name>
    <dbReference type="NCBI Taxonomy" id="2866161"/>
    <lineage>
        <taxon>Bacteria</taxon>
        <taxon>Bacillati</taxon>
        <taxon>Actinomycetota</taxon>
        <taxon>Actinomycetes</taxon>
        <taxon>Propionibacteriales</taxon>
        <taxon>Nocardioidaceae</taxon>
        <taxon>Nocardioides</taxon>
    </lineage>
</organism>
<dbReference type="EMBL" id="JAIEZQ010000002">
    <property type="protein sequence ID" value="MBY9075530.1"/>
    <property type="molecule type" value="Genomic_DNA"/>
</dbReference>
<dbReference type="PANTHER" id="PTHR18964:SF149">
    <property type="entry name" value="BIFUNCTIONAL UDP-N-ACETYLGLUCOSAMINE 2-EPIMERASE_N-ACETYLMANNOSAMINE KINASE"/>
    <property type="match status" value="1"/>
</dbReference>
<name>A0ABS7RKE3_9ACTN</name>
<dbReference type="CDD" id="cd23763">
    <property type="entry name" value="ASKHA_ATPase_ROK"/>
    <property type="match status" value="1"/>
</dbReference>
<dbReference type="InterPro" id="IPR043129">
    <property type="entry name" value="ATPase_NBD"/>
</dbReference>
<dbReference type="SUPFAM" id="SSF46785">
    <property type="entry name" value="Winged helix' DNA-binding domain"/>
    <property type="match status" value="1"/>
</dbReference>
<protein>
    <submittedName>
        <fullName evidence="2">ROK family transcriptional regulator</fullName>
    </submittedName>
</protein>
<proteinExistence type="inferred from homology"/>